<reference evidence="3" key="1">
    <citation type="journal article" date="2017" name="Nature">
        <title>The sunflower genome provides insights into oil metabolism, flowering and Asterid evolution.</title>
        <authorList>
            <person name="Badouin H."/>
            <person name="Gouzy J."/>
            <person name="Grassa C.J."/>
            <person name="Murat F."/>
            <person name="Staton S.E."/>
            <person name="Cottret L."/>
            <person name="Lelandais-Briere C."/>
            <person name="Owens G.L."/>
            <person name="Carrere S."/>
            <person name="Mayjonade B."/>
            <person name="Legrand L."/>
            <person name="Gill N."/>
            <person name="Kane N.C."/>
            <person name="Bowers J.E."/>
            <person name="Hubner S."/>
            <person name="Bellec A."/>
            <person name="Berard A."/>
            <person name="Berges H."/>
            <person name="Blanchet N."/>
            <person name="Boniface M.C."/>
            <person name="Brunel D."/>
            <person name="Catrice O."/>
            <person name="Chaidir N."/>
            <person name="Claudel C."/>
            <person name="Donnadieu C."/>
            <person name="Faraut T."/>
            <person name="Fievet G."/>
            <person name="Helmstetter N."/>
            <person name="King M."/>
            <person name="Knapp S.J."/>
            <person name="Lai Z."/>
            <person name="Le Paslier M.C."/>
            <person name="Lippi Y."/>
            <person name="Lorenzon L."/>
            <person name="Mandel J.R."/>
            <person name="Marage G."/>
            <person name="Marchand G."/>
            <person name="Marquand E."/>
            <person name="Bret-Mestries E."/>
            <person name="Morien E."/>
            <person name="Nambeesan S."/>
            <person name="Nguyen T."/>
            <person name="Pegot-Espagnet P."/>
            <person name="Pouilly N."/>
            <person name="Raftis F."/>
            <person name="Sallet E."/>
            <person name="Schiex T."/>
            <person name="Thomas J."/>
            <person name="Vandecasteele C."/>
            <person name="Vares D."/>
            <person name="Vear F."/>
            <person name="Vautrin S."/>
            <person name="Crespi M."/>
            <person name="Mangin B."/>
            <person name="Burke J.M."/>
            <person name="Salse J."/>
            <person name="Munos S."/>
            <person name="Vincourt P."/>
            <person name="Rieseberg L.H."/>
            <person name="Langlade N.B."/>
        </authorList>
    </citation>
    <scope>NUCLEOTIDE SEQUENCE [LARGE SCALE GENOMIC DNA]</scope>
    <source>
        <strain evidence="3">cv. SF193</strain>
    </source>
</reference>
<evidence type="ECO:0000313" key="3">
    <source>
        <dbReference type="Proteomes" id="UP000215914"/>
    </source>
</evidence>
<keyword evidence="1" id="KW-1133">Transmembrane helix</keyword>
<keyword evidence="1" id="KW-0812">Transmembrane</keyword>
<evidence type="ECO:0000313" key="2">
    <source>
        <dbReference type="EMBL" id="OTG35135.1"/>
    </source>
</evidence>
<dbReference type="InParanoid" id="A0A251VHR9"/>
<sequence length="53" mass="6244">MSANVIFFILLPLQFVFNALFSFSRTFLHPVYLFNQINLSFFLIVSLFIVQKP</sequence>
<accession>A0A251VHR9</accession>
<name>A0A251VHR9_HELAN</name>
<organism evidence="2 3">
    <name type="scientific">Helianthus annuus</name>
    <name type="common">Common sunflower</name>
    <dbReference type="NCBI Taxonomy" id="4232"/>
    <lineage>
        <taxon>Eukaryota</taxon>
        <taxon>Viridiplantae</taxon>
        <taxon>Streptophyta</taxon>
        <taxon>Embryophyta</taxon>
        <taxon>Tracheophyta</taxon>
        <taxon>Spermatophyta</taxon>
        <taxon>Magnoliopsida</taxon>
        <taxon>eudicotyledons</taxon>
        <taxon>Gunneridae</taxon>
        <taxon>Pentapetalae</taxon>
        <taxon>asterids</taxon>
        <taxon>campanulids</taxon>
        <taxon>Asterales</taxon>
        <taxon>Asteraceae</taxon>
        <taxon>Asteroideae</taxon>
        <taxon>Heliantheae alliance</taxon>
        <taxon>Heliantheae</taxon>
        <taxon>Helianthus</taxon>
    </lineage>
</organism>
<keyword evidence="3" id="KW-1185">Reference proteome</keyword>
<feature type="transmembrane region" description="Helical" evidence="1">
    <location>
        <begin position="32"/>
        <end position="50"/>
    </location>
</feature>
<keyword evidence="1" id="KW-0472">Membrane</keyword>
<evidence type="ECO:0000256" key="1">
    <source>
        <dbReference type="SAM" id="Phobius"/>
    </source>
</evidence>
<proteinExistence type="predicted"/>
<gene>
    <name evidence="2" type="ORF">HannXRQ_Chr02g0053491</name>
</gene>
<dbReference type="EMBL" id="CM007891">
    <property type="protein sequence ID" value="OTG35135.1"/>
    <property type="molecule type" value="Genomic_DNA"/>
</dbReference>
<protein>
    <submittedName>
        <fullName evidence="2">Uncharacterized protein</fullName>
    </submittedName>
</protein>
<dbReference type="Proteomes" id="UP000215914">
    <property type="component" value="Chromosome 2"/>
</dbReference>
<dbReference type="AlphaFoldDB" id="A0A251VHR9"/>